<accession>A0A9J5YMA7</accession>
<organism evidence="2 3">
    <name type="scientific">Solanum commersonii</name>
    <name type="common">Commerson's wild potato</name>
    <name type="synonym">Commerson's nightshade</name>
    <dbReference type="NCBI Taxonomy" id="4109"/>
    <lineage>
        <taxon>Eukaryota</taxon>
        <taxon>Viridiplantae</taxon>
        <taxon>Streptophyta</taxon>
        <taxon>Embryophyta</taxon>
        <taxon>Tracheophyta</taxon>
        <taxon>Spermatophyta</taxon>
        <taxon>Magnoliopsida</taxon>
        <taxon>eudicotyledons</taxon>
        <taxon>Gunneridae</taxon>
        <taxon>Pentapetalae</taxon>
        <taxon>asterids</taxon>
        <taxon>lamiids</taxon>
        <taxon>Solanales</taxon>
        <taxon>Solanaceae</taxon>
        <taxon>Solanoideae</taxon>
        <taxon>Solaneae</taxon>
        <taxon>Solanum</taxon>
    </lineage>
</organism>
<dbReference type="EMBL" id="JACXVP010000006">
    <property type="protein sequence ID" value="KAG5600840.1"/>
    <property type="molecule type" value="Genomic_DNA"/>
</dbReference>
<dbReference type="AlphaFoldDB" id="A0A9J5YMA7"/>
<comment type="caution">
    <text evidence="2">The sequence shown here is derived from an EMBL/GenBank/DDBJ whole genome shotgun (WGS) entry which is preliminary data.</text>
</comment>
<feature type="compositionally biased region" description="Basic residues" evidence="1">
    <location>
        <begin position="18"/>
        <end position="27"/>
    </location>
</feature>
<gene>
    <name evidence="2" type="ORF">H5410_032210</name>
</gene>
<evidence type="ECO:0000313" key="2">
    <source>
        <dbReference type="EMBL" id="KAG5600840.1"/>
    </source>
</evidence>
<evidence type="ECO:0000313" key="3">
    <source>
        <dbReference type="Proteomes" id="UP000824120"/>
    </source>
</evidence>
<keyword evidence="3" id="KW-1185">Reference proteome</keyword>
<sequence length="276" mass="32550">MNHYSGSIEGEEWNKTKGGMRSRRGAKNKRENNFTRGFVVKINFLSWNVRGLNGERESKRALLTRNDSNLYQQIWNNIWLGEAHVEASGRSGGIVVLWDKRVWKGEMVDSGNQMLTLGISTSPDIQRREQNKLPKNQWCNDTVSEWSMHGACRPSFIWRGFTWKRSENHESASRIARLLYSSQWEEQYLHIKQSLMLKLGTDHNPIMLTYGDMDFKKSYFMFEQWWLGVDGFKERVKEWWASFNVTGSPTYILTTKLKLLKGKLKEWEKENKNNRR</sequence>
<reference evidence="2 3" key="1">
    <citation type="submission" date="2020-09" db="EMBL/GenBank/DDBJ databases">
        <title>De no assembly of potato wild relative species, Solanum commersonii.</title>
        <authorList>
            <person name="Cho K."/>
        </authorList>
    </citation>
    <scope>NUCLEOTIDE SEQUENCE [LARGE SCALE GENOMIC DNA]</scope>
    <source>
        <strain evidence="2">LZ3.2</strain>
        <tissue evidence="2">Leaf</tissue>
    </source>
</reference>
<protein>
    <submittedName>
        <fullName evidence="2">Uncharacterized protein</fullName>
    </submittedName>
</protein>
<feature type="region of interest" description="Disordered" evidence="1">
    <location>
        <begin position="1"/>
        <end position="28"/>
    </location>
</feature>
<evidence type="ECO:0000256" key="1">
    <source>
        <dbReference type="SAM" id="MobiDB-lite"/>
    </source>
</evidence>
<proteinExistence type="predicted"/>
<name>A0A9J5YMA7_SOLCO</name>
<dbReference type="Proteomes" id="UP000824120">
    <property type="component" value="Chromosome 6"/>
</dbReference>
<dbReference type="OrthoDB" id="1906115at2759"/>